<feature type="transmembrane region" description="Helical" evidence="6">
    <location>
        <begin position="215"/>
        <end position="242"/>
    </location>
</feature>
<evidence type="ECO:0000256" key="5">
    <source>
        <dbReference type="ARBA" id="ARBA00023136"/>
    </source>
</evidence>
<feature type="transmembrane region" description="Helical" evidence="6">
    <location>
        <begin position="16"/>
        <end position="36"/>
    </location>
</feature>
<evidence type="ECO:0000256" key="3">
    <source>
        <dbReference type="ARBA" id="ARBA00022692"/>
    </source>
</evidence>
<comment type="subcellular location">
    <subcellularLocation>
        <location evidence="1">Cell membrane</location>
        <topology evidence="1">Multi-pass membrane protein</topology>
    </subcellularLocation>
</comment>
<dbReference type="PANTHER" id="PTHR30294">
    <property type="entry name" value="MEMBRANE COMPONENT OF ABC TRANSPORTER YHHJ-RELATED"/>
    <property type="match status" value="1"/>
</dbReference>
<dbReference type="PANTHER" id="PTHR30294:SF29">
    <property type="entry name" value="MULTIDRUG ABC TRANSPORTER PERMEASE YBHS-RELATED"/>
    <property type="match status" value="1"/>
</dbReference>
<dbReference type="InterPro" id="IPR000412">
    <property type="entry name" value="ABC_2_transport"/>
</dbReference>
<dbReference type="GO" id="GO:0043190">
    <property type="term" value="C:ATP-binding cassette (ABC) transporter complex"/>
    <property type="evidence" value="ECO:0007669"/>
    <property type="project" value="InterPro"/>
</dbReference>
<dbReference type="AlphaFoldDB" id="A0A7V4KC76"/>
<evidence type="ECO:0000313" key="8">
    <source>
        <dbReference type="EMBL" id="HGU52357.1"/>
    </source>
</evidence>
<accession>A0A7V4KC76</accession>
<sequence length="374" mass="41073">MRLITLEFKRVISRPVTYIVLLGLPILFILLGGVFFNSFGADSLKIGVYSEDKSPLSKFTVGVVMSLFHGGTIQYVGPDYVEKLKNGELNAVVIIPSDFTTSLFSARQTEIRYVPSPVDTQLSAAAYLVFKKLFEDLSGGPFFNPKVLQQMYTSSSVPAPKLVTDKEVNFSQVFAPSLILLITMFAAMLIGAGSVASDKERGLFLYYSIGKIKPYHYYLAKFTTTFLISFIAGLVSYFIFLINGVSMSILVVLIIILSNALFHTALGIAISAFSQNTMSSNLIAAILGVLLLFSSGSLMPVSSLPEIGKKILNVIPIYKSVYLLRIAQLFSTESDFKVLIFKNLLFSIVGASIFVALSIVCIKKEFSPKRELTI</sequence>
<feature type="domain" description="ABC-2 type transporter transmembrane" evidence="7">
    <location>
        <begin position="17"/>
        <end position="359"/>
    </location>
</feature>
<keyword evidence="3 6" id="KW-0812">Transmembrane</keyword>
<evidence type="ECO:0000259" key="7">
    <source>
        <dbReference type="Pfam" id="PF12698"/>
    </source>
</evidence>
<keyword evidence="5 6" id="KW-0472">Membrane</keyword>
<evidence type="ECO:0000256" key="2">
    <source>
        <dbReference type="ARBA" id="ARBA00022475"/>
    </source>
</evidence>
<dbReference type="InterPro" id="IPR013525">
    <property type="entry name" value="ABC2_TM"/>
</dbReference>
<dbReference type="Pfam" id="PF12698">
    <property type="entry name" value="ABC2_membrane_3"/>
    <property type="match status" value="1"/>
</dbReference>
<protein>
    <submittedName>
        <fullName evidence="8">ABC transporter permease</fullName>
    </submittedName>
</protein>
<feature type="transmembrane region" description="Helical" evidence="6">
    <location>
        <begin position="249"/>
        <end position="273"/>
    </location>
</feature>
<dbReference type="Gene3D" id="3.40.1710.10">
    <property type="entry name" value="abc type-2 transporter like domain"/>
    <property type="match status" value="1"/>
</dbReference>
<gene>
    <name evidence="8" type="ORF">ENT78_02340</name>
</gene>
<keyword evidence="4 6" id="KW-1133">Transmembrane helix</keyword>
<proteinExistence type="predicted"/>
<dbReference type="PRINTS" id="PR00164">
    <property type="entry name" value="ABC2TRNSPORT"/>
</dbReference>
<evidence type="ECO:0000256" key="4">
    <source>
        <dbReference type="ARBA" id="ARBA00022989"/>
    </source>
</evidence>
<feature type="transmembrane region" description="Helical" evidence="6">
    <location>
        <begin position="279"/>
        <end position="299"/>
    </location>
</feature>
<feature type="transmembrane region" description="Helical" evidence="6">
    <location>
        <begin position="311"/>
        <end position="331"/>
    </location>
</feature>
<comment type="caution">
    <text evidence="8">The sequence shown here is derived from an EMBL/GenBank/DDBJ whole genome shotgun (WGS) entry which is preliminary data.</text>
</comment>
<dbReference type="EMBL" id="DSZZ01000109">
    <property type="protein sequence ID" value="HGU52357.1"/>
    <property type="molecule type" value="Genomic_DNA"/>
</dbReference>
<evidence type="ECO:0000256" key="1">
    <source>
        <dbReference type="ARBA" id="ARBA00004651"/>
    </source>
</evidence>
<feature type="transmembrane region" description="Helical" evidence="6">
    <location>
        <begin position="343"/>
        <end position="362"/>
    </location>
</feature>
<dbReference type="InterPro" id="IPR051449">
    <property type="entry name" value="ABC-2_transporter_component"/>
</dbReference>
<keyword evidence="2" id="KW-1003">Cell membrane</keyword>
<reference evidence="8" key="1">
    <citation type="journal article" date="2020" name="mSystems">
        <title>Genome- and Community-Level Interaction Insights into Carbon Utilization and Element Cycling Functions of Hydrothermarchaeota in Hydrothermal Sediment.</title>
        <authorList>
            <person name="Zhou Z."/>
            <person name="Liu Y."/>
            <person name="Xu W."/>
            <person name="Pan J."/>
            <person name="Luo Z.H."/>
            <person name="Li M."/>
        </authorList>
    </citation>
    <scope>NUCLEOTIDE SEQUENCE [LARGE SCALE GENOMIC DNA]</scope>
    <source>
        <strain evidence="8">SpSt-61</strain>
    </source>
</reference>
<organism evidence="8">
    <name type="scientific">Fervidobacterium pennivorans</name>
    <dbReference type="NCBI Taxonomy" id="93466"/>
    <lineage>
        <taxon>Bacteria</taxon>
        <taxon>Thermotogati</taxon>
        <taxon>Thermotogota</taxon>
        <taxon>Thermotogae</taxon>
        <taxon>Thermotogales</taxon>
        <taxon>Fervidobacteriaceae</taxon>
        <taxon>Fervidobacterium</taxon>
    </lineage>
</organism>
<dbReference type="GO" id="GO:0140359">
    <property type="term" value="F:ABC-type transporter activity"/>
    <property type="evidence" value="ECO:0007669"/>
    <property type="project" value="InterPro"/>
</dbReference>
<feature type="transmembrane region" description="Helical" evidence="6">
    <location>
        <begin position="173"/>
        <end position="195"/>
    </location>
</feature>
<evidence type="ECO:0000256" key="6">
    <source>
        <dbReference type="SAM" id="Phobius"/>
    </source>
</evidence>
<name>A0A7V4KC76_FERPE</name>